<evidence type="ECO:0008006" key="2">
    <source>
        <dbReference type="Google" id="ProtNLM"/>
    </source>
</evidence>
<dbReference type="EMBL" id="LN483070">
    <property type="protein sequence ID" value="CEA08004.1"/>
    <property type="molecule type" value="Genomic_DNA"/>
</dbReference>
<organism evidence="1">
    <name type="scientific">Arthrobacter saudimassiliensis</name>
    <dbReference type="NCBI Taxonomy" id="1461584"/>
    <lineage>
        <taxon>Bacteria</taxon>
        <taxon>Bacillati</taxon>
        <taxon>Actinomycetota</taxon>
        <taxon>Actinomycetes</taxon>
        <taxon>Micrococcales</taxon>
        <taxon>Micrococcaceae</taxon>
        <taxon>Arthrobacter</taxon>
    </lineage>
</organism>
<sequence length="240" mass="27424">MNHIGTSGFSYPHWRTVLYPRGVPSGRWLEHYAQEFDTVELNGSFYRWPREENFAAYRDRVPDGFRLTVKAPRGLTHARKLRRADEWIERIGRCWQVLGDRAGILLLQLPPDLERDDALLDDFLSRLPQGLRAAVEFRHSSWQQEQSFQVLRRHGAAYCVMSGAGLPEIPTLTADFAYVRLHGPDPGQLYVGSYSDRQLAACAERIRGWNDAGVPAWVYFNNDAGGAAVEDARRLRRLLA</sequence>
<dbReference type="PANTHER" id="PTHR30348">
    <property type="entry name" value="UNCHARACTERIZED PROTEIN YECE"/>
    <property type="match status" value="1"/>
</dbReference>
<protein>
    <recommendedName>
        <fullName evidence="2">DUF72 domain-containing protein</fullName>
    </recommendedName>
</protein>
<dbReference type="PATRIC" id="fig|1461584.3.peg.1324"/>
<dbReference type="SUPFAM" id="SSF117396">
    <property type="entry name" value="TM1631-like"/>
    <property type="match status" value="1"/>
</dbReference>
<evidence type="ECO:0000313" key="1">
    <source>
        <dbReference type="EMBL" id="CEA08004.1"/>
    </source>
</evidence>
<dbReference type="Gene3D" id="3.20.20.410">
    <property type="entry name" value="Protein of unknown function UPF0759"/>
    <property type="match status" value="1"/>
</dbReference>
<dbReference type="InterPro" id="IPR002763">
    <property type="entry name" value="DUF72"/>
</dbReference>
<reference evidence="1" key="1">
    <citation type="submission" date="2014-07" db="EMBL/GenBank/DDBJ databases">
        <authorList>
            <person name="Urmite Genomes Urmite Genomes"/>
        </authorList>
    </citation>
    <scope>NUCLEOTIDE SEQUENCE</scope>
    <source>
        <strain evidence="1">11W110_air</strain>
    </source>
</reference>
<proteinExistence type="predicted"/>
<accession>A0A078MNZ7</accession>
<gene>
    <name evidence="1" type="ORF">BN1051_01339</name>
</gene>
<dbReference type="PANTHER" id="PTHR30348:SF4">
    <property type="entry name" value="DUF72 DOMAIN-CONTAINING PROTEIN"/>
    <property type="match status" value="1"/>
</dbReference>
<dbReference type="AlphaFoldDB" id="A0A078MNZ7"/>
<name>A0A078MNZ7_9MICC</name>
<dbReference type="Pfam" id="PF01904">
    <property type="entry name" value="DUF72"/>
    <property type="match status" value="1"/>
</dbReference>
<dbReference type="InterPro" id="IPR036520">
    <property type="entry name" value="UPF0759_sf"/>
</dbReference>